<dbReference type="InterPro" id="IPR025997">
    <property type="entry name" value="SBP_2_dom"/>
</dbReference>
<evidence type="ECO:0000256" key="1">
    <source>
        <dbReference type="ARBA" id="ARBA00004196"/>
    </source>
</evidence>
<dbReference type="PANTHER" id="PTHR30036:SF8">
    <property type="entry name" value="ABC-TYPE SUGAR TRANSPORT SYSTEM PERIPLASMIC COMPONENT-LIKE PROTEIN"/>
    <property type="match status" value="1"/>
</dbReference>
<accession>A0ABU2S6W2</accession>
<evidence type="ECO:0000256" key="2">
    <source>
        <dbReference type="SAM" id="MobiDB-lite"/>
    </source>
</evidence>
<evidence type="ECO:0000259" key="3">
    <source>
        <dbReference type="Pfam" id="PF13407"/>
    </source>
</evidence>
<proteinExistence type="predicted"/>
<gene>
    <name evidence="4" type="primary">rhaS</name>
    <name evidence="4" type="ORF">RM779_17640</name>
</gene>
<dbReference type="CDD" id="cd20000">
    <property type="entry name" value="PBP1_ABC_rhamnose"/>
    <property type="match status" value="1"/>
</dbReference>
<comment type="subcellular location">
    <subcellularLocation>
        <location evidence="1">Cell envelope</location>
    </subcellularLocation>
</comment>
<protein>
    <submittedName>
        <fullName evidence="4">Rhamnose ABC transporter substrate-binding protein</fullName>
    </submittedName>
</protein>
<dbReference type="Proteomes" id="UP001183615">
    <property type="component" value="Unassembled WGS sequence"/>
</dbReference>
<sequence length="369" mass="38060">MNLIPRGPRTGGPRTGPRVGIALAACAALLASAACSGTTRGDDDEDTDDGAESTAQADPSAPLAEDLAVAFLPKQVNNPYFTVADEGGRVAVEEFGGEYKETGPSEASASSQVSYINTLSQQQTDVIAIAANDPGAVCGALDGARSAGARVVTFDSDTGPECRDLFVNQATAEGIAQTQVELIAEQIGGEGQIAILSATPNATNQNAWIALMEEELAKPEYAGIELVTVAYGNDEDEKSFQETQGLLRSYPDLAGIVSPTTVGLAAAARYLSGSEYGGEVALTGLGTPNQMREFVADGTVESFALWNPADLGYLAAYAGAALASGQITGAEGETFTAGELGEYTIAEESTVVLGPPTVFTEENIDDYSF</sequence>
<evidence type="ECO:0000313" key="4">
    <source>
        <dbReference type="EMBL" id="MDT0444406.1"/>
    </source>
</evidence>
<feature type="compositionally biased region" description="Acidic residues" evidence="2">
    <location>
        <begin position="42"/>
        <end position="51"/>
    </location>
</feature>
<dbReference type="RefSeq" id="WP_311618671.1">
    <property type="nucleotide sequence ID" value="NZ_JAVREV010000009.1"/>
</dbReference>
<organism evidence="4 5">
    <name type="scientific">Streptomyces johnsoniae</name>
    <dbReference type="NCBI Taxonomy" id="3075532"/>
    <lineage>
        <taxon>Bacteria</taxon>
        <taxon>Bacillati</taxon>
        <taxon>Actinomycetota</taxon>
        <taxon>Actinomycetes</taxon>
        <taxon>Kitasatosporales</taxon>
        <taxon>Streptomycetaceae</taxon>
        <taxon>Streptomyces</taxon>
    </lineage>
</organism>
<name>A0ABU2S6W2_9ACTN</name>
<reference evidence="5" key="1">
    <citation type="submission" date="2023-07" db="EMBL/GenBank/DDBJ databases">
        <title>30 novel species of actinomycetes from the DSMZ collection.</title>
        <authorList>
            <person name="Nouioui I."/>
        </authorList>
    </citation>
    <scope>NUCLEOTIDE SEQUENCE [LARGE SCALE GENOMIC DNA]</scope>
    <source>
        <strain evidence="5">DSM 41886</strain>
    </source>
</reference>
<dbReference type="SUPFAM" id="SSF53822">
    <property type="entry name" value="Periplasmic binding protein-like I"/>
    <property type="match status" value="1"/>
</dbReference>
<feature type="domain" description="Periplasmic binding protein" evidence="3">
    <location>
        <begin position="69"/>
        <end position="326"/>
    </location>
</feature>
<comment type="caution">
    <text evidence="4">The sequence shown here is derived from an EMBL/GenBank/DDBJ whole genome shotgun (WGS) entry which is preliminary data.</text>
</comment>
<dbReference type="Gene3D" id="3.40.50.2300">
    <property type="match status" value="2"/>
</dbReference>
<dbReference type="InterPro" id="IPR028082">
    <property type="entry name" value="Peripla_BP_I"/>
</dbReference>
<feature type="region of interest" description="Disordered" evidence="2">
    <location>
        <begin position="36"/>
        <end position="62"/>
    </location>
</feature>
<dbReference type="Pfam" id="PF13407">
    <property type="entry name" value="Peripla_BP_4"/>
    <property type="match status" value="1"/>
</dbReference>
<dbReference type="InterPro" id="IPR050555">
    <property type="entry name" value="Bact_Solute-Bind_Prot2"/>
</dbReference>
<dbReference type="InterPro" id="IPR013459">
    <property type="entry name" value="RhaS"/>
</dbReference>
<dbReference type="PROSITE" id="PS51257">
    <property type="entry name" value="PROKAR_LIPOPROTEIN"/>
    <property type="match status" value="1"/>
</dbReference>
<evidence type="ECO:0000313" key="5">
    <source>
        <dbReference type="Proteomes" id="UP001183615"/>
    </source>
</evidence>
<keyword evidence="5" id="KW-1185">Reference proteome</keyword>
<dbReference type="EMBL" id="JAVREV010000009">
    <property type="protein sequence ID" value="MDT0444406.1"/>
    <property type="molecule type" value="Genomic_DNA"/>
</dbReference>
<dbReference type="NCBIfam" id="TIGR02637">
    <property type="entry name" value="RhaS"/>
    <property type="match status" value="1"/>
</dbReference>
<dbReference type="PANTHER" id="PTHR30036">
    <property type="entry name" value="D-XYLOSE-BINDING PERIPLASMIC PROTEIN"/>
    <property type="match status" value="1"/>
</dbReference>